<feature type="chain" id="PRO_5044506070" evidence="1">
    <location>
        <begin position="37"/>
        <end position="456"/>
    </location>
</feature>
<proteinExistence type="predicted"/>
<feature type="domain" description="Pyrroloquinoline quinone-dependent pyranose dehydrogenase beta-propeller" evidence="2">
    <location>
        <begin position="174"/>
        <end position="302"/>
    </location>
</feature>
<dbReference type="EMBL" id="JAURTK010000003">
    <property type="protein sequence ID" value="MDP9646974.1"/>
    <property type="molecule type" value="Genomic_DNA"/>
</dbReference>
<organism evidence="3 4">
    <name type="scientific">Paraburkholderia caledonica</name>
    <dbReference type="NCBI Taxonomy" id="134536"/>
    <lineage>
        <taxon>Bacteria</taxon>
        <taxon>Pseudomonadati</taxon>
        <taxon>Pseudomonadota</taxon>
        <taxon>Betaproteobacteria</taxon>
        <taxon>Burkholderiales</taxon>
        <taxon>Burkholderiaceae</taxon>
        <taxon>Paraburkholderia</taxon>
    </lineage>
</organism>
<name>A0AB73IB22_9BURK</name>
<dbReference type="PANTHER" id="PTHR19328">
    <property type="entry name" value="HEDGEHOG-INTERACTING PROTEIN"/>
    <property type="match status" value="1"/>
</dbReference>
<comment type="caution">
    <text evidence="3">The sequence shown here is derived from an EMBL/GenBank/DDBJ whole genome shotgun (WGS) entry which is preliminary data.</text>
</comment>
<evidence type="ECO:0000313" key="3">
    <source>
        <dbReference type="EMBL" id="MDP9646974.1"/>
    </source>
</evidence>
<feature type="domain" description="Pyrroloquinoline quinone-dependent pyranose dehydrogenase beta-propeller" evidence="2">
    <location>
        <begin position="345"/>
        <end position="449"/>
    </location>
</feature>
<dbReference type="Proteomes" id="UP001229486">
    <property type="component" value="Unassembled WGS sequence"/>
</dbReference>
<evidence type="ECO:0000259" key="2">
    <source>
        <dbReference type="Pfam" id="PF22807"/>
    </source>
</evidence>
<accession>A0AB73IB22</accession>
<evidence type="ECO:0000313" key="4">
    <source>
        <dbReference type="Proteomes" id="UP001229486"/>
    </source>
</evidence>
<dbReference type="Gene3D" id="2.120.10.30">
    <property type="entry name" value="TolB, C-terminal domain"/>
    <property type="match status" value="1"/>
</dbReference>
<keyword evidence="1" id="KW-0732">Signal</keyword>
<dbReference type="PANTHER" id="PTHR19328:SF55">
    <property type="entry name" value="BLR6566 PROTEIN"/>
    <property type="match status" value="1"/>
</dbReference>
<dbReference type="Pfam" id="PF22807">
    <property type="entry name" value="TrAA12"/>
    <property type="match status" value="2"/>
</dbReference>
<dbReference type="SUPFAM" id="SSF50952">
    <property type="entry name" value="Soluble quinoprotein glucose dehydrogenase"/>
    <property type="match status" value="1"/>
</dbReference>
<gene>
    <name evidence="3" type="ORF">J2793_002420</name>
</gene>
<reference evidence="3" key="1">
    <citation type="submission" date="2023-07" db="EMBL/GenBank/DDBJ databases">
        <title>Sorghum-associated microbial communities from plants grown in Nebraska, USA.</title>
        <authorList>
            <person name="Schachtman D."/>
        </authorList>
    </citation>
    <scope>NUCLEOTIDE SEQUENCE</scope>
    <source>
        <strain evidence="3">DS1061</strain>
    </source>
</reference>
<dbReference type="InterPro" id="IPR011041">
    <property type="entry name" value="Quinoprot_gluc/sorb_DH_b-prop"/>
</dbReference>
<sequence>MNNHDAGCSKARLSRSAGMLALSLSLSLTLSLAACASGAVDIGDTGLGPHPPLPTPQTSLFPTVNIAPVQARGSQSVPVAPQGFKVTAFASGLDHPRWVYPLPNGDLLVAESNAPAQHDEDQGIVGWIRKQVMKQVMKRAGAGVPSPDRIVLLHGEGDSAQSRSVFLSGLHSPFGMALVGDYLYVADTNALLRFPYHAGDTQITAAPEKVADLPAGPINHHWTKNVVASRDGQRLYVTVGSNSNVAENGIQAEEGRALILELTLASGQSRVFASGLRNPNGMDWQPDSGALWAAVNERDELGDDLVPDYMTAVKDGGFYGFPYSYYGQHVDTRVKEQRPDKVASALTPDYALGNHTASLGLAFYTGKSFPRHYWGGAFVGQHGSWNRKQHSGYKVIFVPFADGRPAGMPETFLSGFLSADGHALGRPVGVAVDKAGALYVADDVGNVVWKVVYSGN</sequence>
<protein>
    <submittedName>
        <fullName evidence="3">Glucose/arabinose dehydrogenase</fullName>
    </submittedName>
</protein>
<dbReference type="InterPro" id="IPR054539">
    <property type="entry name" value="Beta-prop_PDH"/>
</dbReference>
<dbReference type="AlphaFoldDB" id="A0AB73IB22"/>
<dbReference type="InterPro" id="IPR011042">
    <property type="entry name" value="6-blade_b-propeller_TolB-like"/>
</dbReference>
<evidence type="ECO:0000256" key="1">
    <source>
        <dbReference type="SAM" id="SignalP"/>
    </source>
</evidence>
<feature type="signal peptide" evidence="1">
    <location>
        <begin position="1"/>
        <end position="36"/>
    </location>
</feature>